<gene>
    <name evidence="9" type="ORF">AO384_1570</name>
</gene>
<evidence type="ECO:0000313" key="10">
    <source>
        <dbReference type="Proteomes" id="UP000078228"/>
    </source>
</evidence>
<dbReference type="InterPro" id="IPR002052">
    <property type="entry name" value="DNA_methylase_N6_adenine_CS"/>
</dbReference>
<organism evidence="9 10">
    <name type="scientific">Moraxella catarrhalis</name>
    <name type="common">Branhamella catarrhalis</name>
    <dbReference type="NCBI Taxonomy" id="480"/>
    <lineage>
        <taxon>Bacteria</taxon>
        <taxon>Pseudomonadati</taxon>
        <taxon>Pseudomonadota</taxon>
        <taxon>Gammaproteobacteria</taxon>
        <taxon>Moraxellales</taxon>
        <taxon>Moraxellaceae</taxon>
        <taxon>Moraxella</taxon>
    </lineage>
</organism>
<accession>A0A198UGD5</accession>
<evidence type="ECO:0000256" key="1">
    <source>
        <dbReference type="ARBA" id="ARBA00002649"/>
    </source>
</evidence>
<proteinExistence type="inferred from homology"/>
<dbReference type="PANTHER" id="PTHR43542:SF1">
    <property type="entry name" value="METHYLTRANSFERASE"/>
    <property type="match status" value="1"/>
</dbReference>
<name>A0A198UGD5_MORCA</name>
<dbReference type="OrthoDB" id="9803017at2"/>
<dbReference type="Proteomes" id="UP000078228">
    <property type="component" value="Unassembled WGS sequence"/>
</dbReference>
<dbReference type="Pfam" id="PF03602">
    <property type="entry name" value="Cons_hypoth95"/>
    <property type="match status" value="1"/>
</dbReference>
<dbReference type="Gene3D" id="3.40.50.150">
    <property type="entry name" value="Vaccinia Virus protein VP39"/>
    <property type="match status" value="1"/>
</dbReference>
<evidence type="ECO:0000256" key="4">
    <source>
        <dbReference type="ARBA" id="ARBA00013682"/>
    </source>
</evidence>
<dbReference type="PANTHER" id="PTHR43542">
    <property type="entry name" value="METHYLTRANSFERASE"/>
    <property type="match status" value="1"/>
</dbReference>
<protein>
    <recommendedName>
        <fullName evidence="4 8">Ribosomal RNA small subunit methyltransferase D</fullName>
        <ecNumber evidence="3 8">2.1.1.171</ecNumber>
    </recommendedName>
</protein>
<evidence type="ECO:0000256" key="2">
    <source>
        <dbReference type="ARBA" id="ARBA00005269"/>
    </source>
</evidence>
<dbReference type="PATRIC" id="fig|480.237.peg.752"/>
<keyword evidence="8" id="KW-0698">rRNA processing</keyword>
<evidence type="ECO:0000256" key="3">
    <source>
        <dbReference type="ARBA" id="ARBA00012141"/>
    </source>
</evidence>
<comment type="function">
    <text evidence="1 8">Specifically methylates the guanine in position 966 of 16S rRNA in the assembled 30S particle.</text>
</comment>
<dbReference type="PROSITE" id="PS00092">
    <property type="entry name" value="N6_MTASE"/>
    <property type="match status" value="1"/>
</dbReference>
<comment type="similarity">
    <text evidence="2 8">Belongs to the methyltransferase superfamily. RsmD family.</text>
</comment>
<evidence type="ECO:0000313" key="9">
    <source>
        <dbReference type="EMBL" id="OAU95379.1"/>
    </source>
</evidence>
<evidence type="ECO:0000256" key="7">
    <source>
        <dbReference type="ARBA" id="ARBA00048326"/>
    </source>
</evidence>
<keyword evidence="10" id="KW-1185">Reference proteome</keyword>
<keyword evidence="6 8" id="KW-0808">Transferase</keyword>
<sequence>MKTSAKKPTKAKPTNQVRIIGGQHRRRLLSFVDAQGLRPTPDRLKETIFNWLTGYLTDAKVLDACAGSGALGFEALSRGAKQVTFIEPHAAQARMLKQNADLLKRSDQAVILHADAISALKTMKETFDIVFIDPPYALDLWQPILQSLLERGLIHADSTIYLESDKPIDTVLDDKMLEQFTTLKSTKVGQAMAYLLMLEDENVIK</sequence>
<comment type="caution">
    <text evidence="9">The sequence shown here is derived from an EMBL/GenBank/DDBJ whole genome shotgun (WGS) entry which is preliminary data.</text>
</comment>
<dbReference type="NCBIfam" id="TIGR00095">
    <property type="entry name" value="16S rRNA (guanine(966)-N(2))-methyltransferase RsmD"/>
    <property type="match status" value="1"/>
</dbReference>
<evidence type="ECO:0000256" key="5">
    <source>
        <dbReference type="ARBA" id="ARBA00022603"/>
    </source>
</evidence>
<comment type="catalytic activity">
    <reaction evidence="7 8">
        <text>guanosine(966) in 16S rRNA + S-adenosyl-L-methionine = N(2)-methylguanosine(966) in 16S rRNA + S-adenosyl-L-homocysteine + H(+)</text>
        <dbReference type="Rhea" id="RHEA:23548"/>
        <dbReference type="Rhea" id="RHEA-COMP:10211"/>
        <dbReference type="Rhea" id="RHEA-COMP:10212"/>
        <dbReference type="ChEBI" id="CHEBI:15378"/>
        <dbReference type="ChEBI" id="CHEBI:57856"/>
        <dbReference type="ChEBI" id="CHEBI:59789"/>
        <dbReference type="ChEBI" id="CHEBI:74269"/>
        <dbReference type="ChEBI" id="CHEBI:74481"/>
        <dbReference type="EC" id="2.1.1.171"/>
    </reaction>
</comment>
<reference evidence="9 10" key="1">
    <citation type="journal article" date="2016" name="Genome Biol. Evol.">
        <title>Comparative Genomic Analyses of the Moraxella catarrhalis Serosensitive and Seroresistant Lineages Demonstrate Their Independent Evolution.</title>
        <authorList>
            <person name="Earl J.P."/>
            <person name="de Vries S.P."/>
            <person name="Ahmed A."/>
            <person name="Powell E."/>
            <person name="Schultz M.P."/>
            <person name="Hermans P.W."/>
            <person name="Hill D.J."/>
            <person name="Zhou Z."/>
            <person name="Constantinidou C.I."/>
            <person name="Hu F.Z."/>
            <person name="Bootsma H.J."/>
            <person name="Ehrlich G.D."/>
        </authorList>
    </citation>
    <scope>NUCLEOTIDE SEQUENCE [LARGE SCALE GENOMIC DNA]</scope>
    <source>
        <strain evidence="9 10">Z7542</strain>
    </source>
</reference>
<evidence type="ECO:0000256" key="6">
    <source>
        <dbReference type="ARBA" id="ARBA00022679"/>
    </source>
</evidence>
<dbReference type="InterPro" id="IPR004398">
    <property type="entry name" value="RNA_MeTrfase_RsmD"/>
</dbReference>
<dbReference type="InterPro" id="IPR029063">
    <property type="entry name" value="SAM-dependent_MTases_sf"/>
</dbReference>
<dbReference type="CDD" id="cd02440">
    <property type="entry name" value="AdoMet_MTases"/>
    <property type="match status" value="1"/>
</dbReference>
<dbReference type="PIRSF" id="PIRSF004553">
    <property type="entry name" value="CHP00095"/>
    <property type="match status" value="1"/>
</dbReference>
<keyword evidence="8" id="KW-0949">S-adenosyl-L-methionine</keyword>
<dbReference type="EMBL" id="LXHC01000024">
    <property type="protein sequence ID" value="OAU95379.1"/>
    <property type="molecule type" value="Genomic_DNA"/>
</dbReference>
<dbReference type="EC" id="2.1.1.171" evidence="3 8"/>
<dbReference type="AlphaFoldDB" id="A0A198UGD5"/>
<evidence type="ECO:0000256" key="8">
    <source>
        <dbReference type="PIRNR" id="PIRNR004553"/>
    </source>
</evidence>
<dbReference type="SUPFAM" id="SSF53335">
    <property type="entry name" value="S-adenosyl-L-methionine-dependent methyltransferases"/>
    <property type="match status" value="1"/>
</dbReference>
<dbReference type="RefSeq" id="WP_064611936.1">
    <property type="nucleotide sequence ID" value="NZ_LXHB01000141.1"/>
</dbReference>
<keyword evidence="5 8" id="KW-0489">Methyltransferase</keyword>
<dbReference type="GO" id="GO:0003676">
    <property type="term" value="F:nucleic acid binding"/>
    <property type="evidence" value="ECO:0007669"/>
    <property type="project" value="InterPro"/>
</dbReference>
<dbReference type="GO" id="GO:0052913">
    <property type="term" value="F:16S rRNA (guanine(966)-N(2))-methyltransferase activity"/>
    <property type="evidence" value="ECO:0007669"/>
    <property type="project" value="UniProtKB-EC"/>
</dbReference>